<name>A0A7Z8K291_9CELL</name>
<dbReference type="OrthoDB" id="23692at2"/>
<dbReference type="PANTHER" id="PTHR45138:SF9">
    <property type="entry name" value="DIGUANYLATE CYCLASE DGCM-RELATED"/>
    <property type="match status" value="1"/>
</dbReference>
<accession>A0A7Z8K291</accession>
<dbReference type="GO" id="GO:1902201">
    <property type="term" value="P:negative regulation of bacterial-type flagellum-dependent cell motility"/>
    <property type="evidence" value="ECO:0007669"/>
    <property type="project" value="TreeGrafter"/>
</dbReference>
<feature type="transmembrane region" description="Helical" evidence="2">
    <location>
        <begin position="54"/>
        <end position="74"/>
    </location>
</feature>
<evidence type="ECO:0000313" key="4">
    <source>
        <dbReference type="EMBL" id="TKR24135.1"/>
    </source>
</evidence>
<dbReference type="Gene3D" id="3.30.70.270">
    <property type="match status" value="1"/>
</dbReference>
<evidence type="ECO:0000259" key="3">
    <source>
        <dbReference type="PROSITE" id="PS50887"/>
    </source>
</evidence>
<sequence length="348" mass="35851">MPGPSRADTLGMGSSGARAPRLYATRGHLASALGLMAVLVLGGAVRPYSPDSPAGLWFAASGLLAALAAGVLVLPARRWTMPAALAVALLAAGALLASCRTAEGLVVLSIGVMTAAQYAAYAFRTRVAGLLVAEAIAAVTVGMVLAPAPFHTLTWLVVVVMTVASASLLGHVTHWLRRHATTDDLTGALNRAAVLERLEARLRDARRTGAPLAVVSADVDDFKAVNDTRGHLAGDDVLVALVASWRGAATDRAVVGRVGGDEFVVVLPGRDAAGAERWVAAARTRCPTPWSAGIAAARPGDTARDLLARADVALYEAKRRGRRPATGPGAQGDPRPDPEPDPLPHRGG</sequence>
<feature type="domain" description="GGDEF" evidence="3">
    <location>
        <begin position="210"/>
        <end position="330"/>
    </location>
</feature>
<dbReference type="GO" id="GO:0043709">
    <property type="term" value="P:cell adhesion involved in single-species biofilm formation"/>
    <property type="evidence" value="ECO:0007669"/>
    <property type="project" value="TreeGrafter"/>
</dbReference>
<evidence type="ECO:0000256" key="1">
    <source>
        <dbReference type="SAM" id="MobiDB-lite"/>
    </source>
</evidence>
<proteinExistence type="predicted"/>
<feature type="transmembrane region" description="Helical" evidence="2">
    <location>
        <begin position="28"/>
        <end position="48"/>
    </location>
</feature>
<evidence type="ECO:0000256" key="2">
    <source>
        <dbReference type="SAM" id="Phobius"/>
    </source>
</evidence>
<dbReference type="SUPFAM" id="SSF55073">
    <property type="entry name" value="Nucleotide cyclase"/>
    <property type="match status" value="1"/>
</dbReference>
<dbReference type="SMART" id="SM00267">
    <property type="entry name" value="GGDEF"/>
    <property type="match status" value="1"/>
</dbReference>
<comment type="caution">
    <text evidence="4">The sequence shown here is derived from an EMBL/GenBank/DDBJ whole genome shotgun (WGS) entry which is preliminary data.</text>
</comment>
<dbReference type="InterPro" id="IPR029787">
    <property type="entry name" value="Nucleotide_cyclase"/>
</dbReference>
<reference evidence="4 5" key="1">
    <citation type="submission" date="2019-05" db="EMBL/GenBank/DDBJ databases">
        <title>Genome sequence of Cellulomonas hominis strain CS1.</title>
        <authorList>
            <person name="Belmont J."/>
            <person name="Maclea K.S."/>
        </authorList>
    </citation>
    <scope>NUCLEOTIDE SEQUENCE [LARGE SCALE GENOMIC DNA]</scope>
    <source>
        <strain evidence="4 5">CS1</strain>
    </source>
</reference>
<dbReference type="InterPro" id="IPR000160">
    <property type="entry name" value="GGDEF_dom"/>
</dbReference>
<keyword evidence="2" id="KW-0812">Transmembrane</keyword>
<dbReference type="NCBIfam" id="TIGR00254">
    <property type="entry name" value="GGDEF"/>
    <property type="match status" value="1"/>
</dbReference>
<dbReference type="Proteomes" id="UP000308121">
    <property type="component" value="Unassembled WGS sequence"/>
</dbReference>
<keyword evidence="2" id="KW-0472">Membrane</keyword>
<feature type="transmembrane region" description="Helical" evidence="2">
    <location>
        <begin position="152"/>
        <end position="172"/>
    </location>
</feature>
<protein>
    <submittedName>
        <fullName evidence="4">GGDEF domain-containing protein</fullName>
    </submittedName>
</protein>
<dbReference type="AlphaFoldDB" id="A0A7Z8K291"/>
<dbReference type="GO" id="GO:0005886">
    <property type="term" value="C:plasma membrane"/>
    <property type="evidence" value="ECO:0007669"/>
    <property type="project" value="TreeGrafter"/>
</dbReference>
<dbReference type="EMBL" id="SZYE01000042">
    <property type="protein sequence ID" value="TKR24135.1"/>
    <property type="molecule type" value="Genomic_DNA"/>
</dbReference>
<dbReference type="CDD" id="cd01949">
    <property type="entry name" value="GGDEF"/>
    <property type="match status" value="1"/>
</dbReference>
<dbReference type="PANTHER" id="PTHR45138">
    <property type="entry name" value="REGULATORY COMPONENTS OF SENSORY TRANSDUCTION SYSTEM"/>
    <property type="match status" value="1"/>
</dbReference>
<dbReference type="InterPro" id="IPR043128">
    <property type="entry name" value="Rev_trsase/Diguanyl_cyclase"/>
</dbReference>
<feature type="transmembrane region" description="Helical" evidence="2">
    <location>
        <begin position="128"/>
        <end position="146"/>
    </location>
</feature>
<dbReference type="GO" id="GO:0052621">
    <property type="term" value="F:diguanylate cyclase activity"/>
    <property type="evidence" value="ECO:0007669"/>
    <property type="project" value="TreeGrafter"/>
</dbReference>
<dbReference type="PROSITE" id="PS50887">
    <property type="entry name" value="GGDEF"/>
    <property type="match status" value="1"/>
</dbReference>
<gene>
    <name evidence="4" type="ORF">FA014_07545</name>
</gene>
<organism evidence="4 5">
    <name type="scientific">Cellulomonas hominis</name>
    <dbReference type="NCBI Taxonomy" id="156981"/>
    <lineage>
        <taxon>Bacteria</taxon>
        <taxon>Bacillati</taxon>
        <taxon>Actinomycetota</taxon>
        <taxon>Actinomycetes</taxon>
        <taxon>Micrococcales</taxon>
        <taxon>Cellulomonadaceae</taxon>
        <taxon>Cellulomonas</taxon>
    </lineage>
</organism>
<feature type="compositionally biased region" description="Basic and acidic residues" evidence="1">
    <location>
        <begin position="334"/>
        <end position="348"/>
    </location>
</feature>
<keyword evidence="2" id="KW-1133">Transmembrane helix</keyword>
<feature type="region of interest" description="Disordered" evidence="1">
    <location>
        <begin position="317"/>
        <end position="348"/>
    </location>
</feature>
<dbReference type="InterPro" id="IPR050469">
    <property type="entry name" value="Diguanylate_Cyclase"/>
</dbReference>
<evidence type="ECO:0000313" key="5">
    <source>
        <dbReference type="Proteomes" id="UP000308121"/>
    </source>
</evidence>
<dbReference type="Pfam" id="PF00990">
    <property type="entry name" value="GGDEF"/>
    <property type="match status" value="1"/>
</dbReference>
<feature type="compositionally biased region" description="Low complexity" evidence="1">
    <location>
        <begin position="324"/>
        <end position="333"/>
    </location>
</feature>